<feature type="region of interest" description="Disordered" evidence="1">
    <location>
        <begin position="174"/>
        <end position="201"/>
    </location>
</feature>
<name>A0A165T341_9APHY</name>
<dbReference type="Proteomes" id="UP000076727">
    <property type="component" value="Unassembled WGS sequence"/>
</dbReference>
<dbReference type="EMBL" id="KV429039">
    <property type="protein sequence ID" value="KZT72863.1"/>
    <property type="molecule type" value="Genomic_DNA"/>
</dbReference>
<evidence type="ECO:0000256" key="1">
    <source>
        <dbReference type="SAM" id="MobiDB-lite"/>
    </source>
</evidence>
<sequence>MSFQSGRTEYNDNRGFWTTTYSPALPYGSGASTAAYDKSLHSSHGVSVHVRTWPALGLTNKSSTPRITRTRGAAVARVILHAAYEGHWVPCAIDRAIRAAGACAIDEEGARAPASPLASAPLIWPQVRSPPPPAPHLAAWRFLLPPPAPVSIKIHDLPPLPALIPALAAPTVLPNANARPSPRSHTRHETSSRCSPPATPV</sequence>
<protein>
    <submittedName>
        <fullName evidence="2">Uncharacterized protein</fullName>
    </submittedName>
</protein>
<gene>
    <name evidence="2" type="ORF">DAEQUDRAFT_550620</name>
</gene>
<accession>A0A165T341</accession>
<reference evidence="2 3" key="1">
    <citation type="journal article" date="2016" name="Mol. Biol. Evol.">
        <title>Comparative Genomics of Early-Diverging Mushroom-Forming Fungi Provides Insights into the Origins of Lignocellulose Decay Capabilities.</title>
        <authorList>
            <person name="Nagy L.G."/>
            <person name="Riley R."/>
            <person name="Tritt A."/>
            <person name="Adam C."/>
            <person name="Daum C."/>
            <person name="Floudas D."/>
            <person name="Sun H."/>
            <person name="Yadav J.S."/>
            <person name="Pangilinan J."/>
            <person name="Larsson K.H."/>
            <person name="Matsuura K."/>
            <person name="Barry K."/>
            <person name="Labutti K."/>
            <person name="Kuo R."/>
            <person name="Ohm R.A."/>
            <person name="Bhattacharya S.S."/>
            <person name="Shirouzu T."/>
            <person name="Yoshinaga Y."/>
            <person name="Martin F.M."/>
            <person name="Grigoriev I.V."/>
            <person name="Hibbett D.S."/>
        </authorList>
    </citation>
    <scope>NUCLEOTIDE SEQUENCE [LARGE SCALE GENOMIC DNA]</scope>
    <source>
        <strain evidence="2 3">L-15889</strain>
    </source>
</reference>
<keyword evidence="3" id="KW-1185">Reference proteome</keyword>
<evidence type="ECO:0000313" key="2">
    <source>
        <dbReference type="EMBL" id="KZT72863.1"/>
    </source>
</evidence>
<evidence type="ECO:0000313" key="3">
    <source>
        <dbReference type="Proteomes" id="UP000076727"/>
    </source>
</evidence>
<dbReference type="AlphaFoldDB" id="A0A165T341"/>
<organism evidence="2 3">
    <name type="scientific">Daedalea quercina L-15889</name>
    <dbReference type="NCBI Taxonomy" id="1314783"/>
    <lineage>
        <taxon>Eukaryota</taxon>
        <taxon>Fungi</taxon>
        <taxon>Dikarya</taxon>
        <taxon>Basidiomycota</taxon>
        <taxon>Agaricomycotina</taxon>
        <taxon>Agaricomycetes</taxon>
        <taxon>Polyporales</taxon>
        <taxon>Fomitopsis</taxon>
    </lineage>
</organism>
<proteinExistence type="predicted"/>